<feature type="non-terminal residue" evidence="1">
    <location>
        <position position="874"/>
    </location>
</feature>
<protein>
    <submittedName>
        <fullName evidence="1">Uncharacterized protein</fullName>
    </submittedName>
</protein>
<dbReference type="Proteomes" id="UP000831701">
    <property type="component" value="Chromosome 2"/>
</dbReference>
<dbReference type="EMBL" id="CM041532">
    <property type="protein sequence ID" value="KAI3376307.1"/>
    <property type="molecule type" value="Genomic_DNA"/>
</dbReference>
<evidence type="ECO:0000313" key="1">
    <source>
        <dbReference type="EMBL" id="KAI3376307.1"/>
    </source>
</evidence>
<sequence>MVAPPPVGLQVAVSLIVEPQCHMLPYNQTWLSSSVAVVKSSEVDMLLSSEVPGELSELWSLQVLQLPQQTVLLQTHHAVRLLAGAARVHHCCRRLAQQEGRAALCVRSLRGGEGWPRLRARPPDVQRLLARLPALLTVQQLHLRSVAAIVIIIFIISNISIIIVSIISIAICVTHSNDRPLPSPACYTPRQIKGKPSVCGGKDHFLCATGICIPQKLVCNGYNDCDDWSDETHCMCADGKFRCNTGRCLSPNLVCDGYDDCGDLSDELQLCLNARDQLCGGCVIWPVNIVVATDAVCRGTGSCKSQGLLECRNGQCIPSAFSAVTERTTVRTAASDEEHCSREQTQGVCVPGQPSCISTSCPSVCVGGSAACDPQNNNTCTRCEPISLELCMNLPYNLTSYPNYLGHLSQRESSVSWESSLFPALVQTGCYQYLMFYACTLLVPKCDPVTLQRVPPCRSLCRNAKGKCESVLGIVGLQWPEDSDCNQFPEEGGNTTCLLPEDGVDECSPSHFKCRSGRCVLATKRCDGHLDCDDHSDEDNCGCSERALWECPGSKVCIKASMICDGFPDCPLLVDEANCCESVLSLSDQSGSVLTVFRTAAEYQVCADEWNHDLSKLTCNQLGLGVPSSVSMVADQPGVLGRRRWLHVHPEWNLRNGSALQARLEKRSHACHSRRRVSVLCTREECVLRQVGASTPTGRRGFWEGGCRGGGRGRGSARCRAVRAAMSAAACSSGRRWALTDRRTLLRGERERRAVEGGAGSEQPGPPGGSQISQTRGVRSIIVHPRYNRAVVDYDISVVQLDSEIEETEFVRPVCLPELGQLPSPDSYCYITGWGHMGNRTLALHTHTQAEHTHTHRLLEIGNQNLTHTLSVSA</sequence>
<reference evidence="1" key="1">
    <citation type="submission" date="2022-04" db="EMBL/GenBank/DDBJ databases">
        <title>Jade perch genome.</title>
        <authorList>
            <person name="Chao B."/>
        </authorList>
    </citation>
    <scope>NUCLEOTIDE SEQUENCE</scope>
    <source>
        <strain evidence="1">CB-2022</strain>
    </source>
</reference>
<accession>A0ACB8X8E6</accession>
<organism evidence="1 2">
    <name type="scientific">Scortum barcoo</name>
    <name type="common">barcoo grunter</name>
    <dbReference type="NCBI Taxonomy" id="214431"/>
    <lineage>
        <taxon>Eukaryota</taxon>
        <taxon>Metazoa</taxon>
        <taxon>Chordata</taxon>
        <taxon>Craniata</taxon>
        <taxon>Vertebrata</taxon>
        <taxon>Euteleostomi</taxon>
        <taxon>Actinopterygii</taxon>
        <taxon>Neopterygii</taxon>
        <taxon>Teleostei</taxon>
        <taxon>Neoteleostei</taxon>
        <taxon>Acanthomorphata</taxon>
        <taxon>Eupercaria</taxon>
        <taxon>Centrarchiformes</taxon>
        <taxon>Terapontoidei</taxon>
        <taxon>Terapontidae</taxon>
        <taxon>Scortum</taxon>
    </lineage>
</organism>
<gene>
    <name evidence="1" type="ORF">L3Q82_016416</name>
</gene>
<proteinExistence type="predicted"/>
<name>A0ACB8X8E6_9TELE</name>
<keyword evidence="2" id="KW-1185">Reference proteome</keyword>
<evidence type="ECO:0000313" key="2">
    <source>
        <dbReference type="Proteomes" id="UP000831701"/>
    </source>
</evidence>
<comment type="caution">
    <text evidence="1">The sequence shown here is derived from an EMBL/GenBank/DDBJ whole genome shotgun (WGS) entry which is preliminary data.</text>
</comment>